<proteinExistence type="predicted"/>
<evidence type="ECO:0000313" key="4">
    <source>
        <dbReference type="Proteomes" id="UP000265520"/>
    </source>
</evidence>
<feature type="region of interest" description="Disordered" evidence="1">
    <location>
        <begin position="26"/>
        <end position="45"/>
    </location>
</feature>
<sequence>ISSSYFNTMIFIFTFLLLLTPSLLSPPPPTPSLFSPLSPSPPLPTTNTPSISTRLLLLSSARLSVVLFVLFRSSLLHLQIS</sequence>
<feature type="signal peptide" evidence="2">
    <location>
        <begin position="1"/>
        <end position="24"/>
    </location>
</feature>
<comment type="caution">
    <text evidence="3">The sequence shown here is derived from an EMBL/GenBank/DDBJ whole genome shotgun (WGS) entry which is preliminary data.</text>
</comment>
<accession>A0A392R344</accession>
<reference evidence="3 4" key="1">
    <citation type="journal article" date="2018" name="Front. Plant Sci.">
        <title>Red Clover (Trifolium pratense) and Zigzag Clover (T. medium) - A Picture of Genomic Similarities and Differences.</title>
        <authorList>
            <person name="Dluhosova J."/>
            <person name="Istvanek J."/>
            <person name="Nedelnik J."/>
            <person name="Repkova J."/>
        </authorList>
    </citation>
    <scope>NUCLEOTIDE SEQUENCE [LARGE SCALE GENOMIC DNA]</scope>
    <source>
        <strain evidence="4">cv. 10/8</strain>
        <tissue evidence="3">Leaf</tissue>
    </source>
</reference>
<dbReference type="EMBL" id="LXQA010178226">
    <property type="protein sequence ID" value="MCI30260.1"/>
    <property type="molecule type" value="Genomic_DNA"/>
</dbReference>
<dbReference type="AlphaFoldDB" id="A0A392R344"/>
<name>A0A392R344_9FABA</name>
<dbReference type="Proteomes" id="UP000265520">
    <property type="component" value="Unassembled WGS sequence"/>
</dbReference>
<evidence type="ECO:0000256" key="2">
    <source>
        <dbReference type="SAM" id="SignalP"/>
    </source>
</evidence>
<evidence type="ECO:0000256" key="1">
    <source>
        <dbReference type="SAM" id="MobiDB-lite"/>
    </source>
</evidence>
<evidence type="ECO:0000313" key="3">
    <source>
        <dbReference type="EMBL" id="MCI30260.1"/>
    </source>
</evidence>
<keyword evidence="4" id="KW-1185">Reference proteome</keyword>
<protein>
    <submittedName>
        <fullName evidence="3">Uncharacterized protein</fullName>
    </submittedName>
</protein>
<organism evidence="3 4">
    <name type="scientific">Trifolium medium</name>
    <dbReference type="NCBI Taxonomy" id="97028"/>
    <lineage>
        <taxon>Eukaryota</taxon>
        <taxon>Viridiplantae</taxon>
        <taxon>Streptophyta</taxon>
        <taxon>Embryophyta</taxon>
        <taxon>Tracheophyta</taxon>
        <taxon>Spermatophyta</taxon>
        <taxon>Magnoliopsida</taxon>
        <taxon>eudicotyledons</taxon>
        <taxon>Gunneridae</taxon>
        <taxon>Pentapetalae</taxon>
        <taxon>rosids</taxon>
        <taxon>fabids</taxon>
        <taxon>Fabales</taxon>
        <taxon>Fabaceae</taxon>
        <taxon>Papilionoideae</taxon>
        <taxon>50 kb inversion clade</taxon>
        <taxon>NPAAA clade</taxon>
        <taxon>Hologalegina</taxon>
        <taxon>IRL clade</taxon>
        <taxon>Trifolieae</taxon>
        <taxon>Trifolium</taxon>
    </lineage>
</organism>
<feature type="chain" id="PRO_5017360989" evidence="2">
    <location>
        <begin position="25"/>
        <end position="81"/>
    </location>
</feature>
<feature type="non-terminal residue" evidence="3">
    <location>
        <position position="1"/>
    </location>
</feature>
<keyword evidence="2" id="KW-0732">Signal</keyword>